<proteinExistence type="predicted"/>
<evidence type="ECO:0000256" key="1">
    <source>
        <dbReference type="SAM" id="SignalP"/>
    </source>
</evidence>
<dbReference type="RefSeq" id="WP_380532563.1">
    <property type="nucleotide sequence ID" value="NZ_JBHFAB010000003.1"/>
</dbReference>
<dbReference type="PROSITE" id="PS51318">
    <property type="entry name" value="TAT"/>
    <property type="match status" value="1"/>
</dbReference>
<evidence type="ECO:0008006" key="4">
    <source>
        <dbReference type="Google" id="ProtNLM"/>
    </source>
</evidence>
<evidence type="ECO:0000313" key="3">
    <source>
        <dbReference type="Proteomes" id="UP001592531"/>
    </source>
</evidence>
<keyword evidence="1" id="KW-0732">Signal</keyword>
<sequence>MAVNSRGLLGGAAALTVTALLAACGGGGGSPGPVAATLPKPSTSPPTYLTDAQYAAQLAAIDKPVSAALAKIAAGGGWSTLTATSTAASGAAEKLKELAVSDAQSDDNSTLSQDLLALSTDLNALNSGSDGEGDKACAAAVPGVQVGRTASVTALAADVGRLAASGRATGLTVPKFPKQQNRTLATGTYLRNTDCTGNGKLTIENGSSGSAVVTLKRNGARSFAVYLRKNGKFTVKGVRDGSYTVYFATGTDWDAKHRGFTTGCDYEKFDKSLSFTTKYTSSYVEYTTYTISLYGVVGGTASTTGVPPNQFPAP</sequence>
<dbReference type="PROSITE" id="PS51257">
    <property type="entry name" value="PROKAR_LIPOPROTEIN"/>
    <property type="match status" value="1"/>
</dbReference>
<name>A0ABV6VQC9_9ACTN</name>
<feature type="chain" id="PRO_5046830591" description="Lipoprotein" evidence="1">
    <location>
        <begin position="23"/>
        <end position="314"/>
    </location>
</feature>
<gene>
    <name evidence="2" type="ORF">ACEZDE_04635</name>
</gene>
<dbReference type="InterPro" id="IPR006311">
    <property type="entry name" value="TAT_signal"/>
</dbReference>
<evidence type="ECO:0000313" key="2">
    <source>
        <dbReference type="EMBL" id="MFC1415931.1"/>
    </source>
</evidence>
<feature type="signal peptide" evidence="1">
    <location>
        <begin position="1"/>
        <end position="22"/>
    </location>
</feature>
<dbReference type="Proteomes" id="UP001592531">
    <property type="component" value="Unassembled WGS sequence"/>
</dbReference>
<comment type="caution">
    <text evidence="2">The sequence shown here is derived from an EMBL/GenBank/DDBJ whole genome shotgun (WGS) entry which is preliminary data.</text>
</comment>
<organism evidence="2 3">
    <name type="scientific">Streptacidiphilus cavernicola</name>
    <dbReference type="NCBI Taxonomy" id="3342716"/>
    <lineage>
        <taxon>Bacteria</taxon>
        <taxon>Bacillati</taxon>
        <taxon>Actinomycetota</taxon>
        <taxon>Actinomycetes</taxon>
        <taxon>Kitasatosporales</taxon>
        <taxon>Streptomycetaceae</taxon>
        <taxon>Streptacidiphilus</taxon>
    </lineage>
</organism>
<protein>
    <recommendedName>
        <fullName evidence="4">Lipoprotein</fullName>
    </recommendedName>
</protein>
<dbReference type="EMBL" id="JBHFAB010000003">
    <property type="protein sequence ID" value="MFC1415931.1"/>
    <property type="molecule type" value="Genomic_DNA"/>
</dbReference>
<keyword evidence="3" id="KW-1185">Reference proteome</keyword>
<accession>A0ABV6VQC9</accession>
<reference evidence="2 3" key="1">
    <citation type="submission" date="2024-09" db="EMBL/GenBank/DDBJ databases">
        <authorList>
            <person name="Lee S.D."/>
        </authorList>
    </citation>
    <scope>NUCLEOTIDE SEQUENCE [LARGE SCALE GENOMIC DNA]</scope>
    <source>
        <strain evidence="2 3">N8-3</strain>
    </source>
</reference>